<feature type="transmembrane region" description="Helical" evidence="6">
    <location>
        <begin position="172"/>
        <end position="191"/>
    </location>
</feature>
<keyword evidence="4 6" id="KW-1133">Transmembrane helix</keyword>
<feature type="transmembrane region" description="Helical" evidence="6">
    <location>
        <begin position="416"/>
        <end position="437"/>
    </location>
</feature>
<feature type="transmembrane region" description="Helical" evidence="6">
    <location>
        <begin position="212"/>
        <end position="230"/>
    </location>
</feature>
<dbReference type="CDD" id="cd13128">
    <property type="entry name" value="MATE_Wzx_like"/>
    <property type="match status" value="1"/>
</dbReference>
<gene>
    <name evidence="7" type="ORF">AUJ35_01130</name>
</gene>
<keyword evidence="5 6" id="KW-0472">Membrane</keyword>
<organism evidence="7 8">
    <name type="scientific">Candidatus Falkowbacteria bacterium CG1_02_41_21</name>
    <dbReference type="NCBI Taxonomy" id="1805147"/>
    <lineage>
        <taxon>Bacteria</taxon>
        <taxon>Candidatus Falkowiibacteriota</taxon>
    </lineage>
</organism>
<dbReference type="Pfam" id="PF01943">
    <property type="entry name" value="Polysacc_synt"/>
    <property type="match status" value="1"/>
</dbReference>
<feature type="transmembrane region" description="Helical" evidence="6">
    <location>
        <begin position="292"/>
        <end position="310"/>
    </location>
</feature>
<name>A0A1J4T9F4_9BACT</name>
<dbReference type="InterPro" id="IPR002797">
    <property type="entry name" value="Polysacc_synth"/>
</dbReference>
<evidence type="ECO:0000256" key="1">
    <source>
        <dbReference type="ARBA" id="ARBA00004651"/>
    </source>
</evidence>
<dbReference type="Proteomes" id="UP000182860">
    <property type="component" value="Unassembled WGS sequence"/>
</dbReference>
<dbReference type="PANTHER" id="PTHR30250">
    <property type="entry name" value="PST FAMILY PREDICTED COLANIC ACID TRANSPORTER"/>
    <property type="match status" value="1"/>
</dbReference>
<evidence type="ECO:0000313" key="7">
    <source>
        <dbReference type="EMBL" id="OIO08001.1"/>
    </source>
</evidence>
<dbReference type="InterPro" id="IPR050833">
    <property type="entry name" value="Poly_Biosynth_Transport"/>
</dbReference>
<dbReference type="GO" id="GO:0005886">
    <property type="term" value="C:plasma membrane"/>
    <property type="evidence" value="ECO:0007669"/>
    <property type="project" value="UniProtKB-SubCell"/>
</dbReference>
<feature type="transmembrane region" description="Helical" evidence="6">
    <location>
        <begin position="114"/>
        <end position="134"/>
    </location>
</feature>
<feature type="transmembrane region" description="Helical" evidence="6">
    <location>
        <begin position="359"/>
        <end position="376"/>
    </location>
</feature>
<evidence type="ECO:0000256" key="4">
    <source>
        <dbReference type="ARBA" id="ARBA00022989"/>
    </source>
</evidence>
<keyword evidence="3 6" id="KW-0812">Transmembrane</keyword>
<evidence type="ECO:0000256" key="5">
    <source>
        <dbReference type="ARBA" id="ARBA00023136"/>
    </source>
</evidence>
<comment type="subcellular location">
    <subcellularLocation>
        <location evidence="1">Cell membrane</location>
        <topology evidence="1">Multi-pass membrane protein</topology>
    </subcellularLocation>
</comment>
<sequence>MSLSQKVAQNTSIQIFGKIISTILGLLSLAIITRYLGAAGFGEYTIIVTFISFFAIIADLGLTLVTVQMISDPSANEGKILNNLLALRLLSALIFLGLGPVIVLFFPYGASIKIGVLITALSFLFVALNQIMTGIFQKRLTMNKSVWADIISRVVLLIGIVLIAYFKSGLMAILWVSTLSSAISFGIQFYFSRQFISLKLEFNRKIWSDIIHRSWPLAITIAFNLIYLKADTLILSLIKSPTEVGIYGSVYKIIDVLVTVPFMFAGVVLPILTADWLKKNTVRFQNVWQRSLDFMIILALPLIVGTQFVAKDVMVLIAGPEFIAAGPILQILILAAAIIFISCIFSHIIIAINKQKKIIGAYIFTSITALAGYLIFIPKYSYLGAAWTTIYSELAILLFAAYYAKRYTNVSLNLKITGKALLAAIIMGGVLCLLPDNFSATKLGLFITIIIAIATYTLALLVLKAINRADLKLFLPNKPSSTVLEINDK</sequence>
<protein>
    <submittedName>
        <fullName evidence="7">Uncharacterized protein</fullName>
    </submittedName>
</protein>
<evidence type="ECO:0000256" key="3">
    <source>
        <dbReference type="ARBA" id="ARBA00022692"/>
    </source>
</evidence>
<dbReference type="EMBL" id="MNUV01000019">
    <property type="protein sequence ID" value="OIO08001.1"/>
    <property type="molecule type" value="Genomic_DNA"/>
</dbReference>
<comment type="caution">
    <text evidence="7">The sequence shown here is derived from an EMBL/GenBank/DDBJ whole genome shotgun (WGS) entry which is preliminary data.</text>
</comment>
<keyword evidence="2" id="KW-1003">Cell membrane</keyword>
<feature type="transmembrane region" description="Helical" evidence="6">
    <location>
        <begin position="443"/>
        <end position="463"/>
    </location>
</feature>
<accession>A0A1J4T9F4</accession>
<feature type="transmembrane region" description="Helical" evidence="6">
    <location>
        <begin position="250"/>
        <end position="272"/>
    </location>
</feature>
<evidence type="ECO:0000256" key="2">
    <source>
        <dbReference type="ARBA" id="ARBA00022475"/>
    </source>
</evidence>
<proteinExistence type="predicted"/>
<evidence type="ECO:0000256" key="6">
    <source>
        <dbReference type="SAM" id="Phobius"/>
    </source>
</evidence>
<reference evidence="7 8" key="1">
    <citation type="journal article" date="2016" name="Environ. Microbiol.">
        <title>Genomic resolution of a cold subsurface aquifer community provides metabolic insights for novel microbes adapted to high CO concentrations.</title>
        <authorList>
            <person name="Probst A.J."/>
            <person name="Castelle C.J."/>
            <person name="Singh A."/>
            <person name="Brown C.T."/>
            <person name="Anantharaman K."/>
            <person name="Sharon I."/>
            <person name="Hug L.A."/>
            <person name="Burstein D."/>
            <person name="Emerson J.B."/>
            <person name="Thomas B.C."/>
            <person name="Banfield J.F."/>
        </authorList>
    </citation>
    <scope>NUCLEOTIDE SEQUENCE [LARGE SCALE GENOMIC DNA]</scope>
    <source>
        <strain evidence="7">CG1_02_41_21</strain>
    </source>
</reference>
<feature type="transmembrane region" description="Helical" evidence="6">
    <location>
        <begin position="85"/>
        <end position="108"/>
    </location>
</feature>
<feature type="transmembrane region" description="Helical" evidence="6">
    <location>
        <begin position="146"/>
        <end position="166"/>
    </location>
</feature>
<dbReference type="AlphaFoldDB" id="A0A1J4T9F4"/>
<feature type="transmembrane region" description="Helical" evidence="6">
    <location>
        <begin position="44"/>
        <end position="65"/>
    </location>
</feature>
<dbReference type="PANTHER" id="PTHR30250:SF11">
    <property type="entry name" value="O-ANTIGEN TRANSPORTER-RELATED"/>
    <property type="match status" value="1"/>
</dbReference>
<feature type="transmembrane region" description="Helical" evidence="6">
    <location>
        <begin position="12"/>
        <end position="32"/>
    </location>
</feature>
<feature type="transmembrane region" description="Helical" evidence="6">
    <location>
        <begin position="322"/>
        <end position="352"/>
    </location>
</feature>
<evidence type="ECO:0000313" key="8">
    <source>
        <dbReference type="Proteomes" id="UP000182860"/>
    </source>
</evidence>
<feature type="transmembrane region" description="Helical" evidence="6">
    <location>
        <begin position="382"/>
        <end position="404"/>
    </location>
</feature>